<sequence>MGYSPLNQGRERCMDRPRAEAVNVAFASKRLILEPIGAHHAPLMFSAMQDPAIYQWISSEPPETEAEQAAGWGRLVERLRNAKDERCFVWAAQRVSDGAWLGTLDVVAKGEIASNVGYVFFPPFWGQGYASEAVAALSDHLARQGIVEQRAAVTVGNIASTRVLERAGFLAGRVMVGNDTIRGCAVDDIEYIRRD</sequence>
<dbReference type="EMBL" id="CP041730">
    <property type="protein sequence ID" value="QDQ27498.1"/>
    <property type="molecule type" value="Genomic_DNA"/>
</dbReference>
<keyword evidence="2" id="KW-0808">Transferase</keyword>
<dbReference type="KEGG" id="cari:FNU76_14665"/>
<dbReference type="InterPro" id="IPR051531">
    <property type="entry name" value="N-acetyltransferase"/>
</dbReference>
<evidence type="ECO:0000313" key="2">
    <source>
        <dbReference type="EMBL" id="QDQ27498.1"/>
    </source>
</evidence>
<feature type="domain" description="N-acetyltransferase" evidence="1">
    <location>
        <begin position="43"/>
        <end position="193"/>
    </location>
</feature>
<proteinExistence type="predicted"/>
<dbReference type="InterPro" id="IPR000182">
    <property type="entry name" value="GNAT_dom"/>
</dbReference>
<dbReference type="GO" id="GO:0016747">
    <property type="term" value="F:acyltransferase activity, transferring groups other than amino-acyl groups"/>
    <property type="evidence" value="ECO:0007669"/>
    <property type="project" value="InterPro"/>
</dbReference>
<dbReference type="Pfam" id="PF13302">
    <property type="entry name" value="Acetyltransf_3"/>
    <property type="match status" value="1"/>
</dbReference>
<reference evidence="3" key="1">
    <citation type="submission" date="2019-07" db="EMBL/GenBank/DDBJ databases">
        <title>Chitinimonas sp. nov., isolated from Ny-Alesund, arctica soil.</title>
        <authorList>
            <person name="Xu Q."/>
            <person name="Peng F."/>
        </authorList>
    </citation>
    <scope>NUCLEOTIDE SEQUENCE [LARGE SCALE GENOMIC DNA]</scope>
    <source>
        <strain evidence="3">R3-44</strain>
    </source>
</reference>
<accession>A0A516SHH2</accession>
<organism evidence="2 3">
    <name type="scientific">Chitinimonas arctica</name>
    <dbReference type="NCBI Taxonomy" id="2594795"/>
    <lineage>
        <taxon>Bacteria</taxon>
        <taxon>Pseudomonadati</taxon>
        <taxon>Pseudomonadota</taxon>
        <taxon>Betaproteobacteria</taxon>
        <taxon>Neisseriales</taxon>
        <taxon>Chitinibacteraceae</taxon>
        <taxon>Chitinimonas</taxon>
    </lineage>
</organism>
<dbReference type="Proteomes" id="UP000317550">
    <property type="component" value="Chromosome"/>
</dbReference>
<dbReference type="PANTHER" id="PTHR43792:SF1">
    <property type="entry name" value="N-ACETYLTRANSFERASE DOMAIN-CONTAINING PROTEIN"/>
    <property type="match status" value="1"/>
</dbReference>
<dbReference type="PANTHER" id="PTHR43792">
    <property type="entry name" value="GNAT FAMILY, PUTATIVE (AFU_ORTHOLOGUE AFUA_3G00765)-RELATED-RELATED"/>
    <property type="match status" value="1"/>
</dbReference>
<dbReference type="PROSITE" id="PS51186">
    <property type="entry name" value="GNAT"/>
    <property type="match status" value="1"/>
</dbReference>
<dbReference type="InterPro" id="IPR016181">
    <property type="entry name" value="Acyl_CoA_acyltransferase"/>
</dbReference>
<dbReference type="SUPFAM" id="SSF55729">
    <property type="entry name" value="Acyl-CoA N-acyltransferases (Nat)"/>
    <property type="match status" value="1"/>
</dbReference>
<evidence type="ECO:0000259" key="1">
    <source>
        <dbReference type="PROSITE" id="PS51186"/>
    </source>
</evidence>
<name>A0A516SHH2_9NEIS</name>
<evidence type="ECO:0000313" key="3">
    <source>
        <dbReference type="Proteomes" id="UP000317550"/>
    </source>
</evidence>
<dbReference type="OrthoDB" id="3533156at2"/>
<dbReference type="Gene3D" id="3.40.630.30">
    <property type="match status" value="1"/>
</dbReference>
<protein>
    <submittedName>
        <fullName evidence="2">GNAT family N-acetyltransferase</fullName>
    </submittedName>
</protein>
<gene>
    <name evidence="2" type="ORF">FNU76_14665</name>
</gene>
<keyword evidence="3" id="KW-1185">Reference proteome</keyword>
<dbReference type="AlphaFoldDB" id="A0A516SHH2"/>